<feature type="disulfide bond" description="Redox-active" evidence="9">
    <location>
        <begin position="75"/>
        <end position="80"/>
    </location>
</feature>
<gene>
    <name evidence="13" type="ORF">LRP29_01375</name>
</gene>
<dbReference type="GO" id="GO:0003955">
    <property type="term" value="F:NAD(P)H dehydrogenase (quinone) activity"/>
    <property type="evidence" value="ECO:0007669"/>
    <property type="project" value="TreeGrafter"/>
</dbReference>
<dbReference type="GO" id="GO:0016668">
    <property type="term" value="F:oxidoreductase activity, acting on a sulfur group of donors, NAD(P) as acceptor"/>
    <property type="evidence" value="ECO:0007669"/>
    <property type="project" value="InterPro"/>
</dbReference>
<keyword evidence="2 10" id="KW-0285">Flavoprotein</keyword>
<evidence type="ECO:0000256" key="1">
    <source>
        <dbReference type="ARBA" id="ARBA00007532"/>
    </source>
</evidence>
<dbReference type="RefSeq" id="WP_024501864.1">
    <property type="nucleotide sequence ID" value="NZ_CP088147.1"/>
</dbReference>
<keyword evidence="4" id="KW-0521">NADP</keyword>
<dbReference type="AlphaFoldDB" id="A0AB38TCX5"/>
<feature type="binding site" evidence="8">
    <location>
        <position position="340"/>
    </location>
    <ligand>
        <name>FAD</name>
        <dbReference type="ChEBI" id="CHEBI:57692"/>
    </ligand>
</feature>
<dbReference type="Gene3D" id="3.30.390.30">
    <property type="match status" value="1"/>
</dbReference>
<dbReference type="Pfam" id="PF02852">
    <property type="entry name" value="Pyr_redox_dim"/>
    <property type="match status" value="1"/>
</dbReference>
<dbReference type="InterPro" id="IPR004099">
    <property type="entry name" value="Pyr_nucl-diS_OxRdtase_dimer"/>
</dbReference>
<evidence type="ECO:0000256" key="9">
    <source>
        <dbReference type="PIRSR" id="PIRSR000350-4"/>
    </source>
</evidence>
<dbReference type="InterPro" id="IPR023753">
    <property type="entry name" value="FAD/NAD-binding_dom"/>
</dbReference>
<dbReference type="PROSITE" id="PS00076">
    <property type="entry name" value="PYRIDINE_REDOX_1"/>
    <property type="match status" value="1"/>
</dbReference>
<evidence type="ECO:0000256" key="2">
    <source>
        <dbReference type="ARBA" id="ARBA00022630"/>
    </source>
</evidence>
<evidence type="ECO:0000256" key="10">
    <source>
        <dbReference type="RuleBase" id="RU003691"/>
    </source>
</evidence>
<name>A0AB38TCX5_9HYPH</name>
<keyword evidence="6" id="KW-1015">Disulfide bond</keyword>
<feature type="domain" description="FAD/NAD(P)-binding" evidence="12">
    <location>
        <begin position="38"/>
        <end position="354"/>
    </location>
</feature>
<feature type="binding site" evidence="8">
    <location>
        <position position="84"/>
    </location>
    <ligand>
        <name>FAD</name>
        <dbReference type="ChEBI" id="CHEBI:57692"/>
    </ligand>
</feature>
<evidence type="ECO:0000313" key="13">
    <source>
        <dbReference type="EMBL" id="UTU52136.1"/>
    </source>
</evidence>
<organism evidence="13 14">
    <name type="scientific">Mesorhizobium ciceri</name>
    <dbReference type="NCBI Taxonomy" id="39645"/>
    <lineage>
        <taxon>Bacteria</taxon>
        <taxon>Pseudomonadati</taxon>
        <taxon>Pseudomonadota</taxon>
        <taxon>Alphaproteobacteria</taxon>
        <taxon>Hyphomicrobiales</taxon>
        <taxon>Phyllobacteriaceae</taxon>
        <taxon>Mesorhizobium</taxon>
    </lineage>
</organism>
<dbReference type="Pfam" id="PF07992">
    <property type="entry name" value="Pyr_redox_2"/>
    <property type="match status" value="1"/>
</dbReference>
<evidence type="ECO:0000256" key="3">
    <source>
        <dbReference type="ARBA" id="ARBA00022827"/>
    </source>
</evidence>
<keyword evidence="8" id="KW-0520">NAD</keyword>
<dbReference type="Gene3D" id="3.50.50.60">
    <property type="entry name" value="FAD/NAD(P)-binding domain"/>
    <property type="match status" value="2"/>
</dbReference>
<reference evidence="13 14" key="1">
    <citation type="journal article" date="2022" name="Microbiol. Resour. Announc.">
        <title>Complete Genome Sequence of Mesorhizobium ciceri Strain R30, a Rhizobium Used as a Commercial Inoculant for Chickpea in Argentina.</title>
        <authorList>
            <person name="Foresto E."/>
            <person name="Revale S."/>
            <person name="Primo E."/>
            <person name="Nievas F."/>
            <person name="Carezzano E."/>
            <person name="Puente M."/>
            <person name="Alzari P."/>
            <person name="Mart M."/>
            <person name="Ben-Assaya M."/>
            <person name="Mornico D."/>
            <person name="Santoro M."/>
            <person name="Mart F."/>
            <person name="Giordano W."/>
            <person name="Bogino P."/>
        </authorList>
    </citation>
    <scope>NUCLEOTIDE SEQUENCE [LARGE SCALE GENOMIC DNA]</scope>
    <source>
        <strain evidence="13 14">R30</strain>
    </source>
</reference>
<evidence type="ECO:0000256" key="8">
    <source>
        <dbReference type="PIRSR" id="PIRSR000350-3"/>
    </source>
</evidence>
<keyword evidence="14" id="KW-1185">Reference proteome</keyword>
<dbReference type="EMBL" id="CP088147">
    <property type="protein sequence ID" value="UTU52136.1"/>
    <property type="molecule type" value="Genomic_DNA"/>
</dbReference>
<feature type="binding site" evidence="8">
    <location>
        <position position="300"/>
    </location>
    <ligand>
        <name>NAD(+)</name>
        <dbReference type="ChEBI" id="CHEBI:57540"/>
    </ligand>
</feature>
<accession>A0AB38TCX5</accession>
<protein>
    <submittedName>
        <fullName evidence="13">Mercuric reductase</fullName>
    </submittedName>
</protein>
<keyword evidence="5 10" id="KW-0560">Oxidoreductase</keyword>
<dbReference type="PANTHER" id="PTHR43014:SF2">
    <property type="entry name" value="MERCURIC REDUCTASE"/>
    <property type="match status" value="1"/>
</dbReference>
<feature type="domain" description="Pyridine nucleotide-disulphide oxidoreductase dimerisation" evidence="11">
    <location>
        <begin position="375"/>
        <end position="477"/>
    </location>
</feature>
<feature type="binding site" evidence="8">
    <location>
        <begin position="210"/>
        <end position="217"/>
    </location>
    <ligand>
        <name>NAD(+)</name>
        <dbReference type="ChEBI" id="CHEBI:57540"/>
    </ligand>
</feature>
<dbReference type="SUPFAM" id="SSF55424">
    <property type="entry name" value="FAD/NAD-linked reductases, dimerisation (C-terminal) domain"/>
    <property type="match status" value="1"/>
</dbReference>
<keyword evidence="3 8" id="KW-0274">FAD</keyword>
<evidence type="ECO:0000256" key="4">
    <source>
        <dbReference type="ARBA" id="ARBA00022857"/>
    </source>
</evidence>
<dbReference type="FunFam" id="3.30.390.30:FF:000001">
    <property type="entry name" value="Dihydrolipoyl dehydrogenase"/>
    <property type="match status" value="1"/>
</dbReference>
<dbReference type="SUPFAM" id="SSF51905">
    <property type="entry name" value="FAD/NAD(P)-binding domain"/>
    <property type="match status" value="1"/>
</dbReference>
<dbReference type="InterPro" id="IPR012999">
    <property type="entry name" value="Pyr_OxRdtase_I_AS"/>
</dbReference>
<keyword evidence="8" id="KW-0547">Nucleotide-binding</keyword>
<dbReference type="Proteomes" id="UP001060070">
    <property type="component" value="Chromosome"/>
</dbReference>
<proteinExistence type="inferred from homology"/>
<dbReference type="InterPro" id="IPR036188">
    <property type="entry name" value="FAD/NAD-bd_sf"/>
</dbReference>
<evidence type="ECO:0000259" key="12">
    <source>
        <dbReference type="Pfam" id="PF07992"/>
    </source>
</evidence>
<dbReference type="GO" id="GO:0050660">
    <property type="term" value="F:flavin adenine dinucleotide binding"/>
    <property type="evidence" value="ECO:0007669"/>
    <property type="project" value="TreeGrafter"/>
</dbReference>
<dbReference type="InterPro" id="IPR001100">
    <property type="entry name" value="Pyr_nuc-diS_OxRdtase"/>
</dbReference>
<evidence type="ECO:0000256" key="5">
    <source>
        <dbReference type="ARBA" id="ARBA00023002"/>
    </source>
</evidence>
<evidence type="ECO:0000256" key="7">
    <source>
        <dbReference type="ARBA" id="ARBA00023284"/>
    </source>
</evidence>
<sequence>MSRDRTRTTAFPVDSNDISLIASAHPPHWKNPQPDGPYNLVVIGAGPAGLTAAYEAAGLGAKVALIERNLIGGTCVNVGCIPSKSIIRTARLYADMRDAENFGGDMPDRLHVDFPRAMTRMRQIRQRISRADAADRLVSEGIDLYFGEALFSGPDAVTVAGQTLRFRKALIATGARPRLPTIPGLAEAGYLSNETMFELTECPKRLLVIGGGPLGCEAAQAFCLLGAKVILAQREPMFLPGEERDAAQILSDALAREGVEVRLNTEVVAVRTEGGKKLADLVCDDITTTISVDEIITGIGRSPNVDGLDLENAGVAYDADGIKVDDYLRTTNPHIYAAGDVCLAYKFTHTAEATARMVVRNALFLGRRKLSELVIPWCTYTDPEIAHVGLYPAEARQNGIPVKTYTVLMHDVARAVMDGEEEGFVKIHVREGSDRILGATVVASHAGEMINAVSLAIKSGMGLRALADVIHPFPTQALGIKMAGDAYRRTRLTSSWKHLAGRWLAWSRRW</sequence>
<keyword evidence="7 10" id="KW-0676">Redox-active center</keyword>
<dbReference type="PIRSF" id="PIRSF000350">
    <property type="entry name" value="Mercury_reductase_MerA"/>
    <property type="match status" value="1"/>
</dbReference>
<evidence type="ECO:0000256" key="6">
    <source>
        <dbReference type="ARBA" id="ARBA00023157"/>
    </source>
</evidence>
<comment type="cofactor">
    <cofactor evidence="8">
        <name>FAD</name>
        <dbReference type="ChEBI" id="CHEBI:57692"/>
    </cofactor>
    <text evidence="8">Binds 1 FAD per subunit.</text>
</comment>
<dbReference type="PRINTS" id="PR00411">
    <property type="entry name" value="PNDRDTASEI"/>
</dbReference>
<evidence type="ECO:0000259" key="11">
    <source>
        <dbReference type="Pfam" id="PF02852"/>
    </source>
</evidence>
<dbReference type="PANTHER" id="PTHR43014">
    <property type="entry name" value="MERCURIC REDUCTASE"/>
    <property type="match status" value="1"/>
</dbReference>
<dbReference type="PRINTS" id="PR00368">
    <property type="entry name" value="FADPNR"/>
</dbReference>
<evidence type="ECO:0000313" key="14">
    <source>
        <dbReference type="Proteomes" id="UP001060070"/>
    </source>
</evidence>
<comment type="similarity">
    <text evidence="1 10">Belongs to the class-I pyridine nucleotide-disulfide oxidoreductase family.</text>
</comment>
<dbReference type="InterPro" id="IPR008143">
    <property type="entry name" value="Ala_DH/PNT_CS2"/>
</dbReference>
<dbReference type="InterPro" id="IPR016156">
    <property type="entry name" value="FAD/NAD-linked_Rdtase_dimer_sf"/>
</dbReference>
<dbReference type="NCBIfam" id="NF004991">
    <property type="entry name" value="PRK06370.1-3"/>
    <property type="match status" value="1"/>
</dbReference>
<dbReference type="PROSITE" id="PS00837">
    <property type="entry name" value="ALADH_PNT_2"/>
    <property type="match status" value="1"/>
</dbReference>